<keyword evidence="11" id="KW-0115">cAMP biosynthesis</keyword>
<comment type="caution">
    <text evidence="18">The sequence shown here is derived from an EMBL/GenBank/DDBJ whole genome shotgun (WGS) entry which is preliminary data.</text>
</comment>
<feature type="region of interest" description="Disordered" evidence="15">
    <location>
        <begin position="533"/>
        <end position="640"/>
    </location>
</feature>
<comment type="subcellular location">
    <subcellularLocation>
        <location evidence="3">Membrane</location>
        <topology evidence="3">Multi-pass membrane protein</topology>
    </subcellularLocation>
</comment>
<evidence type="ECO:0000256" key="13">
    <source>
        <dbReference type="ARBA" id="ARBA00023239"/>
    </source>
</evidence>
<feature type="domain" description="Guanylate cyclase" evidence="17">
    <location>
        <begin position="343"/>
        <end position="470"/>
    </location>
</feature>
<keyword evidence="12 16" id="KW-0472">Membrane</keyword>
<feature type="transmembrane region" description="Helical" evidence="16">
    <location>
        <begin position="858"/>
        <end position="879"/>
    </location>
</feature>
<evidence type="ECO:0000256" key="8">
    <source>
        <dbReference type="ARBA" id="ARBA00022840"/>
    </source>
</evidence>
<keyword evidence="6" id="KW-0479">Metal-binding</keyword>
<evidence type="ECO:0000313" key="19">
    <source>
        <dbReference type="Proteomes" id="UP000770661"/>
    </source>
</evidence>
<dbReference type="GO" id="GO:0007189">
    <property type="term" value="P:adenylate cyclase-activating G protein-coupled receptor signaling pathway"/>
    <property type="evidence" value="ECO:0007669"/>
    <property type="project" value="TreeGrafter"/>
</dbReference>
<keyword evidence="8" id="KW-0067">ATP-binding</keyword>
<feature type="transmembrane region" description="Helical" evidence="16">
    <location>
        <begin position="833"/>
        <end position="852"/>
    </location>
</feature>
<evidence type="ECO:0000259" key="17">
    <source>
        <dbReference type="PROSITE" id="PS50125"/>
    </source>
</evidence>
<dbReference type="SUPFAM" id="SSF55073">
    <property type="entry name" value="Nucleotide cyclase"/>
    <property type="match status" value="2"/>
</dbReference>
<keyword evidence="5 16" id="KW-0812">Transmembrane</keyword>
<sequence length="1283" mass="143500">MVSGKWGQGGGGRREGAMDEEEAIRLSLTPNLHALFLGSRRRRPCCPLLFERAASTWWDPKFDSNILEEQYQRSNQAILTLRFQYALLYILMSSIVWATYWAASRTHHWPACLGVALTFAAVAIFQLIYTRTRSYTSHQLLVSVVMSVSLILASLLPYSLHQPSSALPGVGPDLTAVGMFAICIEVLLLIYTVIPLPLYLALSITILYSITFEIINGLIIDQGVTIILVRIGLHICIHLIGAHIMIMTQVRMRGTFMSIGQSLLVGRQLHLERTLKEKMIHSVMPPQVADWLMKETLAEDSEDGQYREDGAILRQPVSPRRRTTNDIRTLFRPFNMNGMDNVSILFADIVGFTRMSSNKTADQLVGLLNNLFGRFDIICKRSGCEKISTLGDCYYSVSGCPEPKPDHAQCCVTMGLSMIDAIQDFDTDTNEDVNMRVGIHTGKVLCGIVGTKRFKFDVWSNDVTLANEMESKGQPGLVHVSEASYRFLPEDTYIITDGPQHKGLDTYFIHGYMRREVSSELIGSGEDQYISYKPSRDNKKASSLPNILDCGVESDGNGTMKAQRGSGGPKTRRSMAPAIELPRLRLPKLSRGTAKAKGKTASLPKINSKNENAASKHLTESWGGMEKETYGASGSESHSPAALTPTITTAPVALTQLPLQDPAAPHQTDATIPKDSLDTWGNVAGKDPRKDSGIRSRRSSIQNQLVAMNGMSPGDLLIHRVSGYYTSSQSSVADQRFGETGEGSCRLQEPSSMPLNESLTRFHQLRKESDIQLIKCIQKDTQKDHSRHIVASPLSPATLFFVDEDLERQYRQEAHKPRQDVPPTLASTHFNTYFDILVSALVYVGVSISLFVRFPYTLGWLLLCLLSTSWHLVLLVLCCPHLVRGDGSSTPYPVISQFYERLTRWRPWHVCGASLICLPLVAVLYNFSCALSAHDEEMRFFCYLSFVALIHLCNFTQLNCWMKNILATVGTVILLVITAPSLCVQEEEGDILPSNTTNVTLPVPERDTMAKFSYQEMVVAAILLLFLVWFLNREFEISYRLSFHGSVIAIKDKVHVQIMRNQADWLLHNIIPRHVADSIKTTGKYSENHRDVAIMFASIVNFNELYDEDYLGGKEYLRVLNELVADLDELLSRTEFKNIEKIKTIGSTYMAASGLDAKVRLNNTDAHQHIFELVEFALATQKVIDDFNQDLIEFNLVVRIGLNFGDVTAGIIGTTKLYYDIWGDAVNIASRMDSTGVPGRIQVSNKCATVLNRRYELEHRGQVFVKGKDNMDVYLLKGHKEDV</sequence>
<dbReference type="Pfam" id="PF00211">
    <property type="entry name" value="Guanylate_cyc"/>
    <property type="match status" value="2"/>
</dbReference>
<dbReference type="GO" id="GO:0035556">
    <property type="term" value="P:intracellular signal transduction"/>
    <property type="evidence" value="ECO:0007669"/>
    <property type="project" value="InterPro"/>
</dbReference>
<feature type="transmembrane region" description="Helical" evidence="16">
    <location>
        <begin position="1012"/>
        <end position="1031"/>
    </location>
</feature>
<dbReference type="GO" id="GO:0005886">
    <property type="term" value="C:plasma membrane"/>
    <property type="evidence" value="ECO:0007669"/>
    <property type="project" value="TreeGrafter"/>
</dbReference>
<dbReference type="EMBL" id="JACEEZ010006411">
    <property type="protein sequence ID" value="KAG0724804.1"/>
    <property type="molecule type" value="Genomic_DNA"/>
</dbReference>
<evidence type="ECO:0000256" key="14">
    <source>
        <dbReference type="RuleBase" id="RU000405"/>
    </source>
</evidence>
<dbReference type="GO" id="GO:0046872">
    <property type="term" value="F:metal ion binding"/>
    <property type="evidence" value="ECO:0007669"/>
    <property type="project" value="UniProtKB-KW"/>
</dbReference>
<feature type="transmembrane region" description="Helical" evidence="16">
    <location>
        <begin position="940"/>
        <end position="958"/>
    </location>
</feature>
<feature type="transmembrane region" description="Helical" evidence="16">
    <location>
        <begin position="908"/>
        <end position="928"/>
    </location>
</feature>
<dbReference type="EC" id="4.6.1.1" evidence="4"/>
<feature type="transmembrane region" description="Helical" evidence="16">
    <location>
        <begin position="172"/>
        <end position="191"/>
    </location>
</feature>
<dbReference type="GO" id="GO:0006171">
    <property type="term" value="P:cAMP biosynthetic process"/>
    <property type="evidence" value="ECO:0007669"/>
    <property type="project" value="UniProtKB-KW"/>
</dbReference>
<evidence type="ECO:0000256" key="16">
    <source>
        <dbReference type="SAM" id="Phobius"/>
    </source>
</evidence>
<comment type="catalytic activity">
    <reaction evidence="1">
        <text>ATP = 3',5'-cyclic AMP + diphosphate</text>
        <dbReference type="Rhea" id="RHEA:15389"/>
        <dbReference type="ChEBI" id="CHEBI:30616"/>
        <dbReference type="ChEBI" id="CHEBI:33019"/>
        <dbReference type="ChEBI" id="CHEBI:58165"/>
        <dbReference type="EC" id="4.6.1.1"/>
    </reaction>
</comment>
<dbReference type="GO" id="GO:0005524">
    <property type="term" value="F:ATP binding"/>
    <property type="evidence" value="ECO:0007669"/>
    <property type="project" value="UniProtKB-KW"/>
</dbReference>
<keyword evidence="19" id="KW-1185">Reference proteome</keyword>
<evidence type="ECO:0000256" key="2">
    <source>
        <dbReference type="ARBA" id="ARBA00001946"/>
    </source>
</evidence>
<gene>
    <name evidence="18" type="primary">ADCY9</name>
    <name evidence="18" type="ORF">GWK47_039880</name>
</gene>
<accession>A0A8J5CXL3</accession>
<dbReference type="InterPro" id="IPR001054">
    <property type="entry name" value="A/G_cyclase"/>
</dbReference>
<feature type="transmembrane region" description="Helical" evidence="16">
    <location>
        <begin position="83"/>
        <end position="102"/>
    </location>
</feature>
<dbReference type="SMART" id="SM00044">
    <property type="entry name" value="CYCc"/>
    <property type="match status" value="2"/>
</dbReference>
<proteinExistence type="inferred from homology"/>
<evidence type="ECO:0000256" key="9">
    <source>
        <dbReference type="ARBA" id="ARBA00022842"/>
    </source>
</evidence>
<dbReference type="CDD" id="cd07302">
    <property type="entry name" value="CHD"/>
    <property type="match status" value="2"/>
</dbReference>
<dbReference type="FunFam" id="3.30.70.1230:FF:000008">
    <property type="entry name" value="Adenylate cyclase type 9"/>
    <property type="match status" value="1"/>
</dbReference>
<feature type="domain" description="Guanylate cyclase" evidence="17">
    <location>
        <begin position="1093"/>
        <end position="1233"/>
    </location>
</feature>
<keyword evidence="9" id="KW-0460">Magnesium</keyword>
<reference evidence="18" key="1">
    <citation type="submission" date="2020-07" db="EMBL/GenBank/DDBJ databases">
        <title>The High-quality genome of the commercially important snow crab, Chionoecetes opilio.</title>
        <authorList>
            <person name="Jeong J.-H."/>
            <person name="Ryu S."/>
        </authorList>
    </citation>
    <scope>NUCLEOTIDE SEQUENCE</scope>
    <source>
        <strain evidence="18">MADBK_172401_WGS</strain>
        <tissue evidence="18">Digestive gland</tissue>
    </source>
</reference>
<feature type="region of interest" description="Disordered" evidence="15">
    <location>
        <begin position="662"/>
        <end position="697"/>
    </location>
</feature>
<dbReference type="PROSITE" id="PS00452">
    <property type="entry name" value="GUANYLATE_CYCLASE_1"/>
    <property type="match status" value="2"/>
</dbReference>
<dbReference type="InterPro" id="IPR018297">
    <property type="entry name" value="A/G_cyclase_CS"/>
</dbReference>
<dbReference type="PANTHER" id="PTHR45627">
    <property type="entry name" value="ADENYLATE CYCLASE TYPE 1"/>
    <property type="match status" value="1"/>
</dbReference>
<evidence type="ECO:0000313" key="18">
    <source>
        <dbReference type="EMBL" id="KAG0724804.1"/>
    </source>
</evidence>
<evidence type="ECO:0000256" key="11">
    <source>
        <dbReference type="ARBA" id="ARBA00022998"/>
    </source>
</evidence>
<dbReference type="InterPro" id="IPR029787">
    <property type="entry name" value="Nucleotide_cyclase"/>
</dbReference>
<evidence type="ECO:0000256" key="3">
    <source>
        <dbReference type="ARBA" id="ARBA00004141"/>
    </source>
</evidence>
<keyword evidence="7" id="KW-0547">Nucleotide-binding</keyword>
<dbReference type="Gene3D" id="3.30.70.1230">
    <property type="entry name" value="Nucleotide cyclase"/>
    <property type="match status" value="2"/>
</dbReference>
<evidence type="ECO:0000256" key="15">
    <source>
        <dbReference type="SAM" id="MobiDB-lite"/>
    </source>
</evidence>
<evidence type="ECO:0000256" key="4">
    <source>
        <dbReference type="ARBA" id="ARBA00012201"/>
    </source>
</evidence>
<feature type="transmembrane region" description="Helical" evidence="16">
    <location>
        <begin position="108"/>
        <end position="128"/>
    </location>
</feature>
<evidence type="ECO:0000256" key="5">
    <source>
        <dbReference type="ARBA" id="ARBA00022692"/>
    </source>
</evidence>
<dbReference type="GO" id="GO:0004016">
    <property type="term" value="F:adenylate cyclase activity"/>
    <property type="evidence" value="ECO:0007669"/>
    <property type="project" value="UniProtKB-EC"/>
</dbReference>
<keyword evidence="10 16" id="KW-1133">Transmembrane helix</keyword>
<dbReference type="PROSITE" id="PS50125">
    <property type="entry name" value="GUANYLATE_CYCLASE_2"/>
    <property type="match status" value="2"/>
</dbReference>
<feature type="transmembrane region" description="Helical" evidence="16">
    <location>
        <begin position="140"/>
        <end position="160"/>
    </location>
</feature>
<comment type="similarity">
    <text evidence="14">Belongs to the adenylyl cyclase class-4/guanylyl cyclase family.</text>
</comment>
<organism evidence="18 19">
    <name type="scientific">Chionoecetes opilio</name>
    <name type="common">Atlantic snow crab</name>
    <name type="synonym">Cancer opilio</name>
    <dbReference type="NCBI Taxonomy" id="41210"/>
    <lineage>
        <taxon>Eukaryota</taxon>
        <taxon>Metazoa</taxon>
        <taxon>Ecdysozoa</taxon>
        <taxon>Arthropoda</taxon>
        <taxon>Crustacea</taxon>
        <taxon>Multicrustacea</taxon>
        <taxon>Malacostraca</taxon>
        <taxon>Eumalacostraca</taxon>
        <taxon>Eucarida</taxon>
        <taxon>Decapoda</taxon>
        <taxon>Pleocyemata</taxon>
        <taxon>Brachyura</taxon>
        <taxon>Eubrachyura</taxon>
        <taxon>Majoidea</taxon>
        <taxon>Majidae</taxon>
        <taxon>Chionoecetes</taxon>
    </lineage>
</organism>
<comment type="cofactor">
    <cofactor evidence="2">
        <name>Mg(2+)</name>
        <dbReference type="ChEBI" id="CHEBI:18420"/>
    </cofactor>
</comment>
<dbReference type="PANTHER" id="PTHR45627:SF8">
    <property type="entry name" value="ADENYLATE CYCLASE TYPE 9"/>
    <property type="match status" value="1"/>
</dbReference>
<dbReference type="OrthoDB" id="10035433at2759"/>
<keyword evidence="13 14" id="KW-0456">Lyase</keyword>
<dbReference type="Proteomes" id="UP000770661">
    <property type="component" value="Unassembled WGS sequence"/>
</dbReference>
<evidence type="ECO:0000256" key="10">
    <source>
        <dbReference type="ARBA" id="ARBA00022989"/>
    </source>
</evidence>
<evidence type="ECO:0000256" key="6">
    <source>
        <dbReference type="ARBA" id="ARBA00022723"/>
    </source>
</evidence>
<evidence type="ECO:0000256" key="1">
    <source>
        <dbReference type="ARBA" id="ARBA00001593"/>
    </source>
</evidence>
<protein>
    <recommendedName>
        <fullName evidence="4">adenylate cyclase</fullName>
        <ecNumber evidence="4">4.6.1.1</ecNumber>
    </recommendedName>
</protein>
<feature type="transmembrane region" description="Helical" evidence="16">
    <location>
        <begin position="226"/>
        <end position="247"/>
    </location>
</feature>
<name>A0A8J5CXL3_CHIOP</name>
<evidence type="ECO:0000256" key="12">
    <source>
        <dbReference type="ARBA" id="ARBA00023136"/>
    </source>
</evidence>
<evidence type="ECO:0000256" key="7">
    <source>
        <dbReference type="ARBA" id="ARBA00022741"/>
    </source>
</evidence>